<accession>A0ABS8PNV4</accession>
<gene>
    <name evidence="2" type="ORF">LQ567_08445</name>
</gene>
<dbReference type="Proteomes" id="UP001199816">
    <property type="component" value="Unassembled WGS sequence"/>
</dbReference>
<dbReference type="RefSeq" id="WP_231004064.1">
    <property type="nucleotide sequence ID" value="NZ_JAJNEC010000005.1"/>
</dbReference>
<protein>
    <submittedName>
        <fullName evidence="2">Aminoglycoside phosphotransferase family protein</fullName>
    </submittedName>
</protein>
<proteinExistence type="predicted"/>
<evidence type="ECO:0000313" key="2">
    <source>
        <dbReference type="EMBL" id="MCD2422787.1"/>
    </source>
</evidence>
<dbReference type="InterPro" id="IPR011009">
    <property type="entry name" value="Kinase-like_dom_sf"/>
</dbReference>
<dbReference type="Gene3D" id="3.90.1200.10">
    <property type="match status" value="1"/>
</dbReference>
<dbReference type="SUPFAM" id="SSF56112">
    <property type="entry name" value="Protein kinase-like (PK-like)"/>
    <property type="match status" value="1"/>
</dbReference>
<comment type="caution">
    <text evidence="2">The sequence shown here is derived from an EMBL/GenBank/DDBJ whole genome shotgun (WGS) entry which is preliminary data.</text>
</comment>
<reference evidence="2 3" key="1">
    <citation type="submission" date="2021-11" db="EMBL/GenBank/DDBJ databases">
        <title>Genomic of Niabella pedocola.</title>
        <authorList>
            <person name="Wu T."/>
        </authorList>
    </citation>
    <scope>NUCLEOTIDE SEQUENCE [LARGE SCALE GENOMIC DNA]</scope>
    <source>
        <strain evidence="2 3">JCM 31011</strain>
    </source>
</reference>
<dbReference type="InterPro" id="IPR002575">
    <property type="entry name" value="Aminoglycoside_PTrfase"/>
</dbReference>
<dbReference type="EMBL" id="JAJNEC010000005">
    <property type="protein sequence ID" value="MCD2422787.1"/>
    <property type="molecule type" value="Genomic_DNA"/>
</dbReference>
<keyword evidence="3" id="KW-1185">Reference proteome</keyword>
<organism evidence="2 3">
    <name type="scientific">Niabella pedocola</name>
    <dbReference type="NCBI Taxonomy" id="1752077"/>
    <lineage>
        <taxon>Bacteria</taxon>
        <taxon>Pseudomonadati</taxon>
        <taxon>Bacteroidota</taxon>
        <taxon>Chitinophagia</taxon>
        <taxon>Chitinophagales</taxon>
        <taxon>Chitinophagaceae</taxon>
        <taxon>Niabella</taxon>
    </lineage>
</organism>
<evidence type="ECO:0000259" key="1">
    <source>
        <dbReference type="Pfam" id="PF01636"/>
    </source>
</evidence>
<name>A0ABS8PNV4_9BACT</name>
<sequence length="303" mass="33586">MNANNQPPSYLRELVETRFRKKTMVWTVPECGLSAAHRFSVSFNDGSKVFVKAATDPQTTVWLHREQLVLAAVQEPLMPRVIDWIEVPGGYPVLLTQDLSAAYWPAGHRGVHWRRGDQEQVFSGLRRLTGLPTIADLPLLPSKQWLLWPELAANPEPFLALELCSERRFRASVAALTAAEALNDESGNHLVHGDMRSDNICFDGQQVVFVDWSHAAQGSARSDLARLLPTLYLEGGPRPATIIPDGGSAAAAACAVHFSRIRHEPMPDWLKTVFVKLVAIELEWAAECLALEKPDGISWQTLG</sequence>
<feature type="domain" description="Aminoglycoside phosphotransferase" evidence="1">
    <location>
        <begin position="119"/>
        <end position="245"/>
    </location>
</feature>
<dbReference type="Pfam" id="PF01636">
    <property type="entry name" value="APH"/>
    <property type="match status" value="1"/>
</dbReference>
<evidence type="ECO:0000313" key="3">
    <source>
        <dbReference type="Proteomes" id="UP001199816"/>
    </source>
</evidence>